<name>A0A8X6JAA5_NEPPI</name>
<dbReference type="EMBL" id="BMAW01091715">
    <property type="protein sequence ID" value="GFS51305.1"/>
    <property type="molecule type" value="Genomic_DNA"/>
</dbReference>
<keyword evidence="2" id="KW-1185">Reference proteome</keyword>
<comment type="caution">
    <text evidence="1">The sequence shown here is derived from an EMBL/GenBank/DDBJ whole genome shotgun (WGS) entry which is preliminary data.</text>
</comment>
<dbReference type="AlphaFoldDB" id="A0A8X6JAA5"/>
<reference evidence="1" key="1">
    <citation type="submission" date="2020-08" db="EMBL/GenBank/DDBJ databases">
        <title>Multicomponent nature underlies the extraordinary mechanical properties of spider dragline silk.</title>
        <authorList>
            <person name="Kono N."/>
            <person name="Nakamura H."/>
            <person name="Mori M."/>
            <person name="Yoshida Y."/>
            <person name="Ohtoshi R."/>
            <person name="Malay A.D."/>
            <person name="Moran D.A.P."/>
            <person name="Tomita M."/>
            <person name="Numata K."/>
            <person name="Arakawa K."/>
        </authorList>
    </citation>
    <scope>NUCLEOTIDE SEQUENCE</scope>
</reference>
<accession>A0A8X6JAA5</accession>
<evidence type="ECO:0000313" key="2">
    <source>
        <dbReference type="Proteomes" id="UP000887013"/>
    </source>
</evidence>
<proteinExistence type="predicted"/>
<sequence>MGVIKKCTFSNAFTDSIEDVLENEVNEQVPDVRRVWKIKHRSPRPQAIGGVHVSNAKIGKKNRIDNFNYLLTVAEPEETRELSIQDFILETESVFSRCLRTGIMLSFGTNSSTVHKTMRNGLKEMNLKLNRTQLHQIMICVQIILHSFAELVSKGLAIIFGSC</sequence>
<dbReference type="Proteomes" id="UP000887013">
    <property type="component" value="Unassembled WGS sequence"/>
</dbReference>
<organism evidence="1 2">
    <name type="scientific">Nephila pilipes</name>
    <name type="common">Giant wood spider</name>
    <name type="synonym">Nephila maculata</name>
    <dbReference type="NCBI Taxonomy" id="299642"/>
    <lineage>
        <taxon>Eukaryota</taxon>
        <taxon>Metazoa</taxon>
        <taxon>Ecdysozoa</taxon>
        <taxon>Arthropoda</taxon>
        <taxon>Chelicerata</taxon>
        <taxon>Arachnida</taxon>
        <taxon>Araneae</taxon>
        <taxon>Araneomorphae</taxon>
        <taxon>Entelegynae</taxon>
        <taxon>Araneoidea</taxon>
        <taxon>Nephilidae</taxon>
        <taxon>Nephila</taxon>
    </lineage>
</organism>
<dbReference type="OrthoDB" id="75169at2759"/>
<gene>
    <name evidence="1" type="primary">NCL1_29102</name>
    <name evidence="1" type="ORF">NPIL_418071</name>
</gene>
<evidence type="ECO:0000313" key="1">
    <source>
        <dbReference type="EMBL" id="GFS51305.1"/>
    </source>
</evidence>
<protein>
    <submittedName>
        <fullName evidence="1">R3H domain-containing protein 4</fullName>
    </submittedName>
</protein>